<dbReference type="GO" id="GO:0003723">
    <property type="term" value="F:RNA binding"/>
    <property type="evidence" value="ECO:0007669"/>
    <property type="project" value="TreeGrafter"/>
</dbReference>
<dbReference type="PANTHER" id="PTHR43450:SF1">
    <property type="entry name" value="ASPARTATE--TRNA LIGASE, CYTOPLASMIC"/>
    <property type="match status" value="1"/>
</dbReference>
<keyword evidence="3 9" id="KW-0963">Cytoplasm</keyword>
<dbReference type="NCBIfam" id="NF003483">
    <property type="entry name" value="PRK05159.1"/>
    <property type="match status" value="1"/>
</dbReference>
<organism evidence="11 12">
    <name type="scientific">Acetoanaerobium noterae</name>
    <dbReference type="NCBI Taxonomy" id="745369"/>
    <lineage>
        <taxon>Bacteria</taxon>
        <taxon>Bacillati</taxon>
        <taxon>Bacillota</taxon>
        <taxon>Clostridia</taxon>
        <taxon>Peptostreptococcales</taxon>
        <taxon>Filifactoraceae</taxon>
        <taxon>Acetoanaerobium</taxon>
    </lineage>
</organism>
<keyword evidence="6 9" id="KW-0067">ATP-binding</keyword>
<dbReference type="SUPFAM" id="SSF50249">
    <property type="entry name" value="Nucleic acid-binding proteins"/>
    <property type="match status" value="1"/>
</dbReference>
<evidence type="ECO:0000313" key="12">
    <source>
        <dbReference type="Proteomes" id="UP000243406"/>
    </source>
</evidence>
<evidence type="ECO:0000259" key="10">
    <source>
        <dbReference type="PROSITE" id="PS50862"/>
    </source>
</evidence>
<dbReference type="GO" id="GO:0140096">
    <property type="term" value="F:catalytic activity, acting on a protein"/>
    <property type="evidence" value="ECO:0007669"/>
    <property type="project" value="UniProtKB-ARBA"/>
</dbReference>
<feature type="domain" description="Aminoacyl-transfer RNA synthetases class-II family profile" evidence="10">
    <location>
        <begin position="130"/>
        <end position="429"/>
    </location>
</feature>
<dbReference type="InterPro" id="IPR004365">
    <property type="entry name" value="NA-bd_OB_tRNA"/>
</dbReference>
<feature type="binding site" evidence="9">
    <location>
        <begin position="400"/>
        <end position="403"/>
    </location>
    <ligand>
        <name>ATP</name>
        <dbReference type="ChEBI" id="CHEBI:30616"/>
    </ligand>
</feature>
<dbReference type="RefSeq" id="WP_079590179.1">
    <property type="nucleotide sequence ID" value="NZ_FUYN01000006.1"/>
</dbReference>
<name>A0A1T5CVE1_9FIRM</name>
<keyword evidence="7 9" id="KW-0648">Protein biosynthesis</keyword>
<feature type="binding site" evidence="9">
    <location>
        <position position="352"/>
    </location>
    <ligand>
        <name>ATP</name>
        <dbReference type="ChEBI" id="CHEBI:30616"/>
    </ligand>
</feature>
<evidence type="ECO:0000256" key="9">
    <source>
        <dbReference type="HAMAP-Rule" id="MF_02075"/>
    </source>
</evidence>
<feature type="binding site" evidence="9">
    <location>
        <begin position="215"/>
        <end position="217"/>
    </location>
    <ligand>
        <name>ATP</name>
        <dbReference type="ChEBI" id="CHEBI:30616"/>
    </ligand>
</feature>
<dbReference type="EMBL" id="FUYN01000006">
    <property type="protein sequence ID" value="SKB63498.1"/>
    <property type="molecule type" value="Genomic_DNA"/>
</dbReference>
<evidence type="ECO:0000256" key="6">
    <source>
        <dbReference type="ARBA" id="ARBA00022840"/>
    </source>
</evidence>
<feature type="region of interest" description="Aspartate" evidence="9">
    <location>
        <begin position="185"/>
        <end position="188"/>
    </location>
</feature>
<dbReference type="InterPro" id="IPR004523">
    <property type="entry name" value="Asp-tRNA_synthase_2"/>
</dbReference>
<dbReference type="SUPFAM" id="SSF55681">
    <property type="entry name" value="Class II aaRS and biotin synthetases"/>
    <property type="match status" value="1"/>
</dbReference>
<feature type="binding site" evidence="9">
    <location>
        <begin position="207"/>
        <end position="209"/>
    </location>
    <ligand>
        <name>ATP</name>
        <dbReference type="ChEBI" id="CHEBI:30616"/>
    </ligand>
</feature>
<comment type="function">
    <text evidence="9">Catalyzes the attachment of L-aspartate to tRNA(Asp) in a two-step reaction: L-aspartate is first activated by ATP to form Asp-AMP and then transferred to the acceptor end of tRNA(Asp).</text>
</comment>
<feature type="binding site" evidence="9">
    <location>
        <position position="355"/>
    </location>
    <ligand>
        <name>L-aspartate</name>
        <dbReference type="ChEBI" id="CHEBI:29991"/>
    </ligand>
</feature>
<comment type="subunit">
    <text evidence="9">Homodimer.</text>
</comment>
<dbReference type="GO" id="GO:0004815">
    <property type="term" value="F:aspartate-tRNA ligase activity"/>
    <property type="evidence" value="ECO:0007669"/>
    <property type="project" value="UniProtKB-UniRule"/>
</dbReference>
<feature type="binding site" evidence="9">
    <location>
        <position position="163"/>
    </location>
    <ligand>
        <name>L-aspartate</name>
        <dbReference type="ChEBI" id="CHEBI:29991"/>
    </ligand>
</feature>
<dbReference type="FunFam" id="3.30.930.10:FF:000038">
    <property type="entry name" value="Aspartate--tRNA ligase"/>
    <property type="match status" value="1"/>
</dbReference>
<reference evidence="12" key="1">
    <citation type="submission" date="2017-02" db="EMBL/GenBank/DDBJ databases">
        <authorList>
            <person name="Varghese N."/>
            <person name="Submissions S."/>
        </authorList>
    </citation>
    <scope>NUCLEOTIDE SEQUENCE [LARGE SCALE GENOMIC DNA]</scope>
    <source>
        <strain evidence="12">ATCC 35199</strain>
    </source>
</reference>
<gene>
    <name evidence="9" type="primary">aspS</name>
    <name evidence="11" type="ORF">SAMN02745120_2395</name>
</gene>
<keyword evidence="12" id="KW-1185">Reference proteome</keyword>
<dbReference type="GO" id="GO:0005524">
    <property type="term" value="F:ATP binding"/>
    <property type="evidence" value="ECO:0007669"/>
    <property type="project" value="UniProtKB-UniRule"/>
</dbReference>
<evidence type="ECO:0000256" key="7">
    <source>
        <dbReference type="ARBA" id="ARBA00022917"/>
    </source>
</evidence>
<dbReference type="GO" id="GO:0006422">
    <property type="term" value="P:aspartyl-tRNA aminoacylation"/>
    <property type="evidence" value="ECO:0007669"/>
    <property type="project" value="UniProtKB-UniRule"/>
</dbReference>
<evidence type="ECO:0000256" key="2">
    <source>
        <dbReference type="ARBA" id="ARBA00005312"/>
    </source>
</evidence>
<dbReference type="Gene3D" id="2.40.50.140">
    <property type="entry name" value="Nucleic acid-binding proteins"/>
    <property type="match status" value="1"/>
</dbReference>
<comment type="catalytic activity">
    <reaction evidence="9">
        <text>tRNA(Asp) + L-aspartate + ATP = L-aspartyl-tRNA(Asp) + AMP + diphosphate</text>
        <dbReference type="Rhea" id="RHEA:19649"/>
        <dbReference type="Rhea" id="RHEA-COMP:9660"/>
        <dbReference type="Rhea" id="RHEA-COMP:9678"/>
        <dbReference type="ChEBI" id="CHEBI:29991"/>
        <dbReference type="ChEBI" id="CHEBI:30616"/>
        <dbReference type="ChEBI" id="CHEBI:33019"/>
        <dbReference type="ChEBI" id="CHEBI:78442"/>
        <dbReference type="ChEBI" id="CHEBI:78516"/>
        <dbReference type="ChEBI" id="CHEBI:456215"/>
        <dbReference type="EC" id="6.1.1.12"/>
    </reaction>
</comment>
<dbReference type="CDD" id="cd00776">
    <property type="entry name" value="AsxRS_core"/>
    <property type="match status" value="1"/>
</dbReference>
<dbReference type="PROSITE" id="PS50862">
    <property type="entry name" value="AA_TRNA_LIGASE_II"/>
    <property type="match status" value="1"/>
</dbReference>
<keyword evidence="8 9" id="KW-0030">Aminoacyl-tRNA synthetase</keyword>
<dbReference type="EC" id="6.1.1.12" evidence="9"/>
<dbReference type="InterPro" id="IPR012340">
    <property type="entry name" value="NA-bd_OB-fold"/>
</dbReference>
<dbReference type="OrthoDB" id="9762036at2"/>
<dbReference type="AlphaFoldDB" id="A0A1T5CVE1"/>
<proteinExistence type="inferred from homology"/>
<comment type="similarity">
    <text evidence="2 9">Belongs to the class-II aminoacyl-tRNA synthetase family. Type 2 subfamily.</text>
</comment>
<comment type="caution">
    <text evidence="9">Lacks conserved residue(s) required for the propagation of feature annotation.</text>
</comment>
<dbReference type="PANTHER" id="PTHR43450">
    <property type="entry name" value="ASPARTYL-TRNA SYNTHETASE"/>
    <property type="match status" value="1"/>
</dbReference>
<dbReference type="InterPro" id="IPR006195">
    <property type="entry name" value="aa-tRNA-synth_II"/>
</dbReference>
<dbReference type="Proteomes" id="UP000243406">
    <property type="component" value="Unassembled WGS sequence"/>
</dbReference>
<evidence type="ECO:0000256" key="8">
    <source>
        <dbReference type="ARBA" id="ARBA00023146"/>
    </source>
</evidence>
<dbReference type="HAMAP" id="MF_02075">
    <property type="entry name" value="Asp_tRNA_synth_type2"/>
    <property type="match status" value="1"/>
</dbReference>
<evidence type="ECO:0000256" key="4">
    <source>
        <dbReference type="ARBA" id="ARBA00022598"/>
    </source>
</evidence>
<feature type="binding site" evidence="9">
    <location>
        <position position="359"/>
    </location>
    <ligand>
        <name>L-aspartate</name>
        <dbReference type="ChEBI" id="CHEBI:29991"/>
    </ligand>
</feature>
<dbReference type="InterPro" id="IPR004364">
    <property type="entry name" value="Aa-tRNA-synt_II"/>
</dbReference>
<feature type="binding site" evidence="9">
    <location>
        <position position="207"/>
    </location>
    <ligand>
        <name>L-aspartate</name>
        <dbReference type="ChEBI" id="CHEBI:29991"/>
    </ligand>
</feature>
<dbReference type="PRINTS" id="PR01042">
    <property type="entry name" value="TRNASYNTHASP"/>
</dbReference>
<dbReference type="InterPro" id="IPR045864">
    <property type="entry name" value="aa-tRNA-synth_II/BPL/LPL"/>
</dbReference>
<keyword evidence="5 9" id="KW-0547">Nucleotide-binding</keyword>
<dbReference type="GO" id="GO:0016740">
    <property type="term" value="F:transferase activity"/>
    <property type="evidence" value="ECO:0007669"/>
    <property type="project" value="UniProtKB-ARBA"/>
</dbReference>
<dbReference type="NCBIfam" id="TIGR00458">
    <property type="entry name" value="aspS_nondisc"/>
    <property type="match status" value="1"/>
</dbReference>
<keyword evidence="4 9" id="KW-0436">Ligase</keyword>
<protein>
    <recommendedName>
        <fullName evidence="9">Aspartate--tRNA ligase</fullName>
        <ecNumber evidence="9">6.1.1.12</ecNumber>
    </recommendedName>
    <alternativeName>
        <fullName evidence="9">Aspartyl-tRNA synthetase</fullName>
        <shortName evidence="9">AspRS</shortName>
    </alternativeName>
</protein>
<dbReference type="InterPro" id="IPR002312">
    <property type="entry name" value="Asp/Asn-tRNA-synth_IIb"/>
</dbReference>
<dbReference type="GO" id="GO:0005829">
    <property type="term" value="C:cytosol"/>
    <property type="evidence" value="ECO:0007669"/>
    <property type="project" value="TreeGrafter"/>
</dbReference>
<sequence>MKRIMIAELSSYLNQEVVVSGWIHRLRKLGKIAFIILRDKSGLVQCVIDTKTIDIKDLKLEAVIKIKGKVKLAQGKSESLEIQVISIDMLSPANEDLPIEINKENMDISLDVMLNNRALSLRNPKLGAVLKVKAVLAQAFSEFLIKNDFTQIFTPKIVAQGTEGGSNLFELNYFETKAYLAQSPQFYKQMMVGAGFERVFEIGHVYRAESHDTKRHLNEYVSLDVEFGFIQDEYEIMELENRLLDFMMKEVESKCSRELELLGAQLPKVPYQIPKMKLSEAIAILNEKYNLNDLQTDLSPKGEKLISEYIKREFNSDFVFITHYPQSKRPMYTMPYGEGETRSFDLLFRGLEITTGGQRIHNYNQLLENIVKRGLSKEQFKDYLYIFKYGMPPHGGFAIGLERITSMLLGFDNVRYASAFPRDKMRLTP</sequence>
<dbReference type="Pfam" id="PF00152">
    <property type="entry name" value="tRNA-synt_2"/>
    <property type="match status" value="1"/>
</dbReference>
<dbReference type="Pfam" id="PF01336">
    <property type="entry name" value="tRNA_anti-codon"/>
    <property type="match status" value="1"/>
</dbReference>
<evidence type="ECO:0000256" key="1">
    <source>
        <dbReference type="ARBA" id="ARBA00004496"/>
    </source>
</evidence>
<evidence type="ECO:0000256" key="3">
    <source>
        <dbReference type="ARBA" id="ARBA00022490"/>
    </source>
</evidence>
<evidence type="ECO:0000256" key="5">
    <source>
        <dbReference type="ARBA" id="ARBA00022741"/>
    </source>
</evidence>
<evidence type="ECO:0000313" key="11">
    <source>
        <dbReference type="EMBL" id="SKB63498.1"/>
    </source>
</evidence>
<dbReference type="Gene3D" id="3.30.930.10">
    <property type="entry name" value="Bira Bifunctional Protein, Domain 2"/>
    <property type="match status" value="1"/>
</dbReference>
<comment type="subcellular location">
    <subcellularLocation>
        <location evidence="1 9">Cytoplasm</location>
    </subcellularLocation>
</comment>
<dbReference type="GO" id="GO:0017101">
    <property type="term" value="C:aminoacyl-tRNA synthetase multienzyme complex"/>
    <property type="evidence" value="ECO:0007669"/>
    <property type="project" value="TreeGrafter"/>
</dbReference>
<accession>A0A1T5CVE1</accession>